<dbReference type="STRING" id="1121883.SAMN02745226_01037"/>
<name>A0A1M7SLA4_FERGO</name>
<evidence type="ECO:0000313" key="2">
    <source>
        <dbReference type="EMBL" id="SHN59262.1"/>
    </source>
</evidence>
<dbReference type="InterPro" id="IPR000182">
    <property type="entry name" value="GNAT_dom"/>
</dbReference>
<organism evidence="2 3">
    <name type="scientific">Fervidobacterium gondwanense DSM 13020</name>
    <dbReference type="NCBI Taxonomy" id="1121883"/>
    <lineage>
        <taxon>Bacteria</taxon>
        <taxon>Thermotogati</taxon>
        <taxon>Thermotogota</taxon>
        <taxon>Thermotogae</taxon>
        <taxon>Thermotogales</taxon>
        <taxon>Fervidobacteriaceae</taxon>
        <taxon>Fervidobacterium</taxon>
    </lineage>
</organism>
<dbReference type="Gene3D" id="3.40.630.30">
    <property type="match status" value="1"/>
</dbReference>
<dbReference type="OrthoDB" id="4016818at2"/>
<reference evidence="3" key="1">
    <citation type="submission" date="2016-12" db="EMBL/GenBank/DDBJ databases">
        <authorList>
            <person name="Varghese N."/>
            <person name="Submissions S."/>
        </authorList>
    </citation>
    <scope>NUCLEOTIDE SEQUENCE [LARGE SCALE GENOMIC DNA]</scope>
    <source>
        <strain evidence="3">DSM 13020</strain>
    </source>
</reference>
<keyword evidence="2" id="KW-0808">Transferase</keyword>
<dbReference type="GO" id="GO:0016747">
    <property type="term" value="F:acyltransferase activity, transferring groups other than amino-acyl groups"/>
    <property type="evidence" value="ECO:0007669"/>
    <property type="project" value="InterPro"/>
</dbReference>
<sequence length="160" mass="18125">MGDMLVKLYELPRLEPVIEEVRKHGIEIKRPIGPEKYFVVEWVRQKFGNHWASETDMTFSNKPISSFIAIDTNTGKIVGFACYDATVRGFFGPTGVDEAYRGKNIGTALLLSCLHDMYNVGYAYAVIGDPGPIEYYRKTVSAIEIENSYPGIYRNMVREV</sequence>
<dbReference type="AlphaFoldDB" id="A0A1M7SLA4"/>
<accession>A0A1M7SLA4</accession>
<proteinExistence type="predicted"/>
<dbReference type="SUPFAM" id="SSF55729">
    <property type="entry name" value="Acyl-CoA N-acyltransferases (Nat)"/>
    <property type="match status" value="1"/>
</dbReference>
<dbReference type="InterPro" id="IPR016181">
    <property type="entry name" value="Acyl_CoA_acyltransferase"/>
</dbReference>
<feature type="domain" description="N-acetyltransferase" evidence="1">
    <location>
        <begin position="26"/>
        <end position="160"/>
    </location>
</feature>
<gene>
    <name evidence="2" type="ORF">SAMN02745226_01037</name>
</gene>
<dbReference type="EMBL" id="FRDJ01000004">
    <property type="protein sequence ID" value="SHN59262.1"/>
    <property type="molecule type" value="Genomic_DNA"/>
</dbReference>
<keyword evidence="3" id="KW-1185">Reference proteome</keyword>
<evidence type="ECO:0000259" key="1">
    <source>
        <dbReference type="PROSITE" id="PS51186"/>
    </source>
</evidence>
<dbReference type="Pfam" id="PF00583">
    <property type="entry name" value="Acetyltransf_1"/>
    <property type="match status" value="1"/>
</dbReference>
<protein>
    <submittedName>
        <fullName evidence="2">Acetyltransferase (GNAT) family protein</fullName>
    </submittedName>
</protein>
<dbReference type="RefSeq" id="WP_072759079.1">
    <property type="nucleotide sequence ID" value="NZ_FRDJ01000004.1"/>
</dbReference>
<evidence type="ECO:0000313" key="3">
    <source>
        <dbReference type="Proteomes" id="UP000184207"/>
    </source>
</evidence>
<dbReference type="Proteomes" id="UP000184207">
    <property type="component" value="Unassembled WGS sequence"/>
</dbReference>
<dbReference type="CDD" id="cd04301">
    <property type="entry name" value="NAT_SF"/>
    <property type="match status" value="1"/>
</dbReference>
<dbReference type="PROSITE" id="PS51186">
    <property type="entry name" value="GNAT"/>
    <property type="match status" value="1"/>
</dbReference>